<sequence>MANLFLKRAIAEREQRVHEYKEIKLLGKYCQEDAIAASKQLLATPLGLFGSFSAGAFKGWHDDDPHKAHRRRKAVWRFARMWMQQAML</sequence>
<dbReference type="AlphaFoldDB" id="A0A2S9V4E2"/>
<name>A0A2S9V4E2_9ALTE</name>
<accession>A0A2S9V4E2</accession>
<protein>
    <submittedName>
        <fullName evidence="1">Uncharacterized protein</fullName>
    </submittedName>
</protein>
<organism evidence="1 2">
    <name type="scientific">Alteromonas alba</name>
    <dbReference type="NCBI Taxonomy" id="2079529"/>
    <lineage>
        <taxon>Bacteria</taxon>
        <taxon>Pseudomonadati</taxon>
        <taxon>Pseudomonadota</taxon>
        <taxon>Gammaproteobacteria</taxon>
        <taxon>Alteromonadales</taxon>
        <taxon>Alteromonadaceae</taxon>
        <taxon>Alteromonas/Salinimonas group</taxon>
        <taxon>Alteromonas</taxon>
    </lineage>
</organism>
<dbReference type="OrthoDB" id="6335556at2"/>
<gene>
    <name evidence="1" type="ORF">C6Y40_22820</name>
</gene>
<proteinExistence type="predicted"/>
<evidence type="ECO:0000313" key="2">
    <source>
        <dbReference type="Proteomes" id="UP000238949"/>
    </source>
</evidence>
<reference evidence="2" key="1">
    <citation type="journal article" date="2020" name="Int. J. Syst. Evol. Microbiol.">
        <title>Alteromonas alba sp. nov., a marine bacterium isolated from the seawater of the West Pacific Ocean.</title>
        <authorList>
            <person name="Sun C."/>
            <person name="Wu Y.-H."/>
            <person name="Xamxidin M."/>
            <person name="Cheng H."/>
            <person name="Xu X.-W."/>
        </authorList>
    </citation>
    <scope>NUCLEOTIDE SEQUENCE [LARGE SCALE GENOMIC DNA]</scope>
    <source>
        <strain evidence="2">190</strain>
    </source>
</reference>
<dbReference type="EMBL" id="PVNP01000211">
    <property type="protein sequence ID" value="PRO71235.1"/>
    <property type="molecule type" value="Genomic_DNA"/>
</dbReference>
<keyword evidence="2" id="KW-1185">Reference proteome</keyword>
<dbReference type="RefSeq" id="WP_105936689.1">
    <property type="nucleotide sequence ID" value="NZ_PVNP01000211.1"/>
</dbReference>
<evidence type="ECO:0000313" key="1">
    <source>
        <dbReference type="EMBL" id="PRO71235.1"/>
    </source>
</evidence>
<comment type="caution">
    <text evidence="1">The sequence shown here is derived from an EMBL/GenBank/DDBJ whole genome shotgun (WGS) entry which is preliminary data.</text>
</comment>
<dbReference type="Proteomes" id="UP000238949">
    <property type="component" value="Unassembled WGS sequence"/>
</dbReference>